<evidence type="ECO:0000256" key="3">
    <source>
        <dbReference type="RuleBase" id="RU365077"/>
    </source>
</evidence>
<keyword evidence="2 3" id="KW-0009">Actin-binding</keyword>
<sequence length="286" mass="32164">MSYSTPPLNVEGRHGAMEEEPSSQYADHRQRIAEQMLLSSPPGQFGHVLTDLRKLLPASVLTESFVQEVTKVYNARRGIGLGKVEEMRNLTEGQERLNTKRQELERALAGHVTESYASDSVSKKQKHRTCARYVFLIPTNINPQATTTMCSVKGSTLHVIIYSERVNLANFWSASWLSEWSIDEDKLSGSIQVRAHNFEDGNVQLHVNKFYPVLSVSLRSDTAIIVECIKLAEETLSRNIEATCQELSTEGLHSLRRKLPVSKVKMNWSDAAAQNISKVLDNNTEH</sequence>
<proteinExistence type="inferred from homology"/>
<keyword evidence="1 3" id="KW-0117">Actin capping</keyword>
<dbReference type="Pfam" id="PF01267">
    <property type="entry name" value="F-actin_cap_A"/>
    <property type="match status" value="1"/>
</dbReference>
<gene>
    <name evidence="6" type="ORF">NSK_002128</name>
</gene>
<evidence type="ECO:0000256" key="5">
    <source>
        <dbReference type="SAM" id="MobiDB-lite"/>
    </source>
</evidence>
<dbReference type="PANTHER" id="PTHR10653:SF0">
    <property type="entry name" value="F-ACTIN-CAPPING PROTEIN SUBUNIT ALPHA"/>
    <property type="match status" value="1"/>
</dbReference>
<dbReference type="SUPFAM" id="SSF90096">
    <property type="entry name" value="Subunits of heterodimeric actin filament capping protein Capz"/>
    <property type="match status" value="1"/>
</dbReference>
<dbReference type="InterPro" id="IPR002189">
    <property type="entry name" value="CapZ_alpha"/>
</dbReference>
<feature type="coiled-coil region" evidence="4">
    <location>
        <begin position="87"/>
        <end position="114"/>
    </location>
</feature>
<dbReference type="InterPro" id="IPR042276">
    <property type="entry name" value="CapZ_alpha/beta_2"/>
</dbReference>
<comment type="subunit">
    <text evidence="3">Heterodimer of an alpha and a beta subunit.</text>
</comment>
<dbReference type="AlphaFoldDB" id="A0A4D9D406"/>
<comment type="caution">
    <text evidence="6">The sequence shown here is derived from an EMBL/GenBank/DDBJ whole genome shotgun (WGS) entry which is preliminary data.</text>
</comment>
<dbReference type="GO" id="GO:0030863">
    <property type="term" value="C:cortical cytoskeleton"/>
    <property type="evidence" value="ECO:0007669"/>
    <property type="project" value="TreeGrafter"/>
</dbReference>
<dbReference type="Gene3D" id="3.90.1150.210">
    <property type="entry name" value="F-actin capping protein, beta subunit"/>
    <property type="match status" value="1"/>
</dbReference>
<name>A0A4D9D406_9STRA</name>
<dbReference type="Proteomes" id="UP000355283">
    <property type="component" value="Unassembled WGS sequence"/>
</dbReference>
<dbReference type="InterPro" id="IPR037282">
    <property type="entry name" value="CapZ_alpha/beta"/>
</dbReference>
<dbReference type="GO" id="GO:0030036">
    <property type="term" value="P:actin cytoskeleton organization"/>
    <property type="evidence" value="ECO:0007669"/>
    <property type="project" value="TreeGrafter"/>
</dbReference>
<dbReference type="EMBL" id="SDOX01000008">
    <property type="protein sequence ID" value="TFJ86471.1"/>
    <property type="molecule type" value="Genomic_DNA"/>
</dbReference>
<accession>A0A4D9D406</accession>
<protein>
    <recommendedName>
        <fullName evidence="3">F-actin-capping protein subunit alpha</fullName>
    </recommendedName>
</protein>
<organism evidence="6 7">
    <name type="scientific">Nannochloropsis salina CCMP1776</name>
    <dbReference type="NCBI Taxonomy" id="1027361"/>
    <lineage>
        <taxon>Eukaryota</taxon>
        <taxon>Sar</taxon>
        <taxon>Stramenopiles</taxon>
        <taxon>Ochrophyta</taxon>
        <taxon>Eustigmatophyceae</taxon>
        <taxon>Eustigmatales</taxon>
        <taxon>Monodopsidaceae</taxon>
        <taxon>Microchloropsis</taxon>
        <taxon>Microchloropsis salina</taxon>
    </lineage>
</organism>
<dbReference type="GO" id="GO:0051015">
    <property type="term" value="F:actin filament binding"/>
    <property type="evidence" value="ECO:0007669"/>
    <property type="project" value="TreeGrafter"/>
</dbReference>
<keyword evidence="7" id="KW-1185">Reference proteome</keyword>
<dbReference type="GO" id="GO:0051016">
    <property type="term" value="P:barbed-end actin filament capping"/>
    <property type="evidence" value="ECO:0007669"/>
    <property type="project" value="UniProtKB-UniRule"/>
</dbReference>
<comment type="similarity">
    <text evidence="3">Belongs to the F-actin-capping protein alpha subunit family.</text>
</comment>
<evidence type="ECO:0000313" key="7">
    <source>
        <dbReference type="Proteomes" id="UP000355283"/>
    </source>
</evidence>
<comment type="function">
    <text evidence="3">F-actin-capping proteins bind in a Ca(2+)-independent manner to the fast growing ends of actin filaments (barbed end) thereby blocking the exchange of subunits at these ends. Unlike other capping proteins (such as gelsolin and severin), these proteins do not sever actin filaments.</text>
</comment>
<evidence type="ECO:0000256" key="4">
    <source>
        <dbReference type="SAM" id="Coils"/>
    </source>
</evidence>
<evidence type="ECO:0000313" key="6">
    <source>
        <dbReference type="EMBL" id="TFJ86471.1"/>
    </source>
</evidence>
<evidence type="ECO:0000256" key="2">
    <source>
        <dbReference type="ARBA" id="ARBA00023203"/>
    </source>
</evidence>
<keyword evidence="4" id="KW-0175">Coiled coil</keyword>
<dbReference type="PANTHER" id="PTHR10653">
    <property type="entry name" value="F-ACTIN-CAPPING PROTEIN SUBUNIT ALPHA"/>
    <property type="match status" value="1"/>
</dbReference>
<evidence type="ECO:0000256" key="1">
    <source>
        <dbReference type="ARBA" id="ARBA00022467"/>
    </source>
</evidence>
<feature type="region of interest" description="Disordered" evidence="5">
    <location>
        <begin position="1"/>
        <end position="25"/>
    </location>
</feature>
<dbReference type="OrthoDB" id="340550at2759"/>
<dbReference type="GO" id="GO:0008290">
    <property type="term" value="C:F-actin capping protein complex"/>
    <property type="evidence" value="ECO:0007669"/>
    <property type="project" value="UniProtKB-UniRule"/>
</dbReference>
<reference evidence="6 7" key="1">
    <citation type="submission" date="2019-01" db="EMBL/GenBank/DDBJ databases">
        <title>Nuclear Genome Assembly of the Microalgal Biofuel strain Nannochloropsis salina CCMP1776.</title>
        <authorList>
            <person name="Hovde B."/>
        </authorList>
    </citation>
    <scope>NUCLEOTIDE SEQUENCE [LARGE SCALE GENOMIC DNA]</scope>
    <source>
        <strain evidence="6 7">CCMP1776</strain>
    </source>
</reference>